<gene>
    <name evidence="2" type="ORF">AW11_02774</name>
</gene>
<dbReference type="PATRIC" id="fig|1454004.3.peg.2867"/>
<evidence type="ECO:0000313" key="3">
    <source>
        <dbReference type="Proteomes" id="UP000022141"/>
    </source>
</evidence>
<keyword evidence="2" id="KW-0808">Transferase</keyword>
<sequence length="72" mass="7728">MSSAFAAKSAHSRPPDEHYALSESCSPGPRSELFARGSGAGRTTWGDQTNRYSPDWPTHANHSQADGSLPEL</sequence>
<reference evidence="2" key="1">
    <citation type="submission" date="2014-02" db="EMBL/GenBank/DDBJ databases">
        <title>Expanding our view of genomic diversity in Candidatus Accumulibacter clades.</title>
        <authorList>
            <person name="Skennerton C.T."/>
            <person name="Barr J.J."/>
            <person name="Slater F.R."/>
            <person name="Bond P.L."/>
            <person name="Tyson G.W."/>
        </authorList>
    </citation>
    <scope>NUCLEOTIDE SEQUENCE [LARGE SCALE GENOMIC DNA]</scope>
</reference>
<evidence type="ECO:0000256" key="1">
    <source>
        <dbReference type="SAM" id="MobiDB-lite"/>
    </source>
</evidence>
<protein>
    <submittedName>
        <fullName evidence="2">Transcriptional activator, adenine-specific DNA methyltransferase</fullName>
    </submittedName>
</protein>
<dbReference type="GO" id="GO:0008168">
    <property type="term" value="F:methyltransferase activity"/>
    <property type="evidence" value="ECO:0007669"/>
    <property type="project" value="UniProtKB-KW"/>
</dbReference>
<evidence type="ECO:0000313" key="2">
    <source>
        <dbReference type="EMBL" id="EXI86982.1"/>
    </source>
</evidence>
<keyword evidence="2" id="KW-0489">Methyltransferase</keyword>
<organism evidence="2 3">
    <name type="scientific">Accumulibacter regalis</name>
    <dbReference type="NCBI Taxonomy" id="522306"/>
    <lineage>
        <taxon>Bacteria</taxon>
        <taxon>Pseudomonadati</taxon>
        <taxon>Pseudomonadota</taxon>
        <taxon>Betaproteobacteria</taxon>
        <taxon>Candidatus Accumulibacter</taxon>
    </lineage>
</organism>
<feature type="region of interest" description="Disordered" evidence="1">
    <location>
        <begin position="1"/>
        <end position="72"/>
    </location>
</feature>
<dbReference type="Proteomes" id="UP000022141">
    <property type="component" value="Unassembled WGS sequence"/>
</dbReference>
<name>A0A011QCJ6_ACCRE</name>
<dbReference type="AlphaFoldDB" id="A0A011QCJ6"/>
<keyword evidence="3" id="KW-1185">Reference proteome</keyword>
<accession>A0A011QCJ6</accession>
<dbReference type="eggNOG" id="COG4725">
    <property type="taxonomic scope" value="Bacteria"/>
</dbReference>
<comment type="caution">
    <text evidence="2">The sequence shown here is derived from an EMBL/GenBank/DDBJ whole genome shotgun (WGS) entry which is preliminary data.</text>
</comment>
<dbReference type="GO" id="GO:0032259">
    <property type="term" value="P:methylation"/>
    <property type="evidence" value="ECO:0007669"/>
    <property type="project" value="UniProtKB-KW"/>
</dbReference>
<proteinExistence type="predicted"/>
<dbReference type="EMBL" id="JEMY01000038">
    <property type="protein sequence ID" value="EXI86982.1"/>
    <property type="molecule type" value="Genomic_DNA"/>
</dbReference>
<dbReference type="STRING" id="1454004.AW11_02774"/>